<evidence type="ECO:0000313" key="4">
    <source>
        <dbReference type="Proteomes" id="UP001164748"/>
    </source>
</evidence>
<dbReference type="RefSeq" id="WP_077774026.1">
    <property type="nucleotide sequence ID" value="NZ_CP114588.1"/>
</dbReference>
<feature type="region of interest" description="Disordered" evidence="1">
    <location>
        <begin position="171"/>
        <end position="200"/>
    </location>
</feature>
<evidence type="ECO:0000259" key="2">
    <source>
        <dbReference type="Pfam" id="PF11726"/>
    </source>
</evidence>
<reference evidence="3" key="1">
    <citation type="submission" date="2022-09" db="EMBL/GenBank/DDBJ databases">
        <authorList>
            <person name="Li Z.-J."/>
        </authorList>
    </citation>
    <scope>NUCLEOTIDE SEQUENCE</scope>
    <source>
        <strain evidence="3">TGB11</strain>
    </source>
</reference>
<dbReference type="EMBL" id="CP114588">
    <property type="protein sequence ID" value="WBA08501.1"/>
    <property type="molecule type" value="Genomic_DNA"/>
</dbReference>
<evidence type="ECO:0000313" key="3">
    <source>
        <dbReference type="EMBL" id="WBA08501.1"/>
    </source>
</evidence>
<dbReference type="Proteomes" id="UP001164748">
    <property type="component" value="Chromosome"/>
</dbReference>
<dbReference type="Pfam" id="PF11726">
    <property type="entry name" value="YagK_YfjJ_C"/>
    <property type="match status" value="1"/>
</dbReference>
<gene>
    <name evidence="3" type="ORF">N8M53_11995</name>
</gene>
<feature type="compositionally biased region" description="Basic residues" evidence="1">
    <location>
        <begin position="190"/>
        <end position="200"/>
    </location>
</feature>
<name>A0AA47KKD2_9GAMM</name>
<evidence type="ECO:0000256" key="1">
    <source>
        <dbReference type="SAM" id="MobiDB-lite"/>
    </source>
</evidence>
<accession>A0AA47KKD2</accession>
<dbReference type="InterPro" id="IPR057271">
    <property type="entry name" value="YagK_YfjJ_C"/>
</dbReference>
<dbReference type="AlphaFoldDB" id="A0AA47KKD2"/>
<feature type="domain" description="YagK/YfjJ C-terminal" evidence="2">
    <location>
        <begin position="44"/>
        <end position="187"/>
    </location>
</feature>
<sequence>MPYVSKQKWFEYRERIWSVNPSKNGLRTGILKAILGELDEMLCRHRKVFVWRFDLHLPYPTDNNKLITDFNRRLRKRAERHYQSEFGFAWAREQEKAKSQHYHFVLILNGSKVNHYHQLAEWVREIWEYHGSVFIGDAGGLHSGSAYHNLERDDHEAIDAASYHISYLAKPRGKGYRPKQTKDFGSSRLRNSKHSKHRRC</sequence>
<organism evidence="3 4">
    <name type="scientific">Salinivibrio kushneri</name>
    <dbReference type="NCBI Taxonomy" id="1908198"/>
    <lineage>
        <taxon>Bacteria</taxon>
        <taxon>Pseudomonadati</taxon>
        <taxon>Pseudomonadota</taxon>
        <taxon>Gammaproteobacteria</taxon>
        <taxon>Vibrionales</taxon>
        <taxon>Vibrionaceae</taxon>
        <taxon>Salinivibrio</taxon>
    </lineage>
</organism>
<proteinExistence type="predicted"/>
<protein>
    <submittedName>
        <fullName evidence="3">Inovirus-type Gp2 protein</fullName>
    </submittedName>
</protein>